<feature type="domain" description="Amine oxidase" evidence="1">
    <location>
        <begin position="23"/>
        <end position="438"/>
    </location>
</feature>
<evidence type="ECO:0000259" key="1">
    <source>
        <dbReference type="Pfam" id="PF01593"/>
    </source>
</evidence>
<dbReference type="InterPro" id="IPR050464">
    <property type="entry name" value="Zeta_carotene_desat/Oxidored"/>
</dbReference>
<evidence type="ECO:0000313" key="3">
    <source>
        <dbReference type="Proteomes" id="UP000292452"/>
    </source>
</evidence>
<dbReference type="GO" id="GO:0016491">
    <property type="term" value="F:oxidoreductase activity"/>
    <property type="evidence" value="ECO:0007669"/>
    <property type="project" value="InterPro"/>
</dbReference>
<accession>A0A4Q9HS51</accession>
<comment type="caution">
    <text evidence="2">The sequence shown here is derived from an EMBL/GenBank/DDBJ whole genome shotgun (WGS) entry which is preliminary data.</text>
</comment>
<reference evidence="2 3" key="1">
    <citation type="submission" date="2019-02" db="EMBL/GenBank/DDBJ databases">
        <title>Draft Genome Sequence of Streptomyces sp. AM-2504, identified by 16S rRNA comparative analysis as a Streptomyces Kasugaensis strain.</title>
        <authorList>
            <person name="Napolioni V."/>
            <person name="Giuliodori A.M."/>
            <person name="Spurio R."/>
            <person name="Fabbretti A."/>
        </authorList>
    </citation>
    <scope>NUCLEOTIDE SEQUENCE [LARGE SCALE GENOMIC DNA]</scope>
    <source>
        <strain evidence="2 3">AM-2504</strain>
    </source>
</reference>
<dbReference type="PANTHER" id="PTHR42923">
    <property type="entry name" value="PROTOPORPHYRINOGEN OXIDASE"/>
    <property type="match status" value="1"/>
</dbReference>
<keyword evidence="3" id="KW-1185">Reference proteome</keyword>
<organism evidence="2 3">
    <name type="scientific">Streptomyces kasugaensis</name>
    <dbReference type="NCBI Taxonomy" id="1946"/>
    <lineage>
        <taxon>Bacteria</taxon>
        <taxon>Bacillati</taxon>
        <taxon>Actinomycetota</taxon>
        <taxon>Actinomycetes</taxon>
        <taxon>Kitasatosporales</taxon>
        <taxon>Streptomycetaceae</taxon>
        <taxon>Streptomyces</taxon>
    </lineage>
</organism>
<evidence type="ECO:0000313" key="2">
    <source>
        <dbReference type="EMBL" id="TBO57816.1"/>
    </source>
</evidence>
<dbReference type="Gene3D" id="3.50.50.60">
    <property type="entry name" value="FAD/NAD(P)-binding domain"/>
    <property type="match status" value="3"/>
</dbReference>
<dbReference type="SUPFAM" id="SSF51905">
    <property type="entry name" value="FAD/NAD(P)-binding domain"/>
    <property type="match status" value="1"/>
</dbReference>
<dbReference type="EMBL" id="SIXH01000190">
    <property type="protein sequence ID" value="TBO57816.1"/>
    <property type="molecule type" value="Genomic_DNA"/>
</dbReference>
<sequence>MAVAHTGDSARNRRRVAVVGAGISGLTAALRLDLLGYEVELVEAAGILGGRFGLDKLGDRQVMTGGKNIGRRYHTFRWFTSELGADAYESFGYNASRIKDGQILTLDSERRSQTLKNIRRMGSARDFARMAAMAARIRADERNRFLGSRYFSGVSRRHDHAPLSSFFGREMTDMLVRPMVIRNNGAEPDEVYPGTFGTNLAMLMDHYDQLAGGIQPVLDAFAKRVPVRLGATVEGLEVRDGRVTGLRVSEDGAPARTSDYDGVVLATPAYATAEIVRSARPALARRLSDVNYFPSTVVLVEYDRPVFGHDVRALAMDDGPCSNAGSYGMEERHIVRYTYSGREGRLTDLSPENIGRLTGEAEERLVKYLGAPRAERVNLLVKHWKAAYSGYLPHHAGFLAEVRESVAGVAGLELAGDYIQGVSIEACARTGRAAAGRLAAHLTSPSAPARAAV</sequence>
<gene>
    <name evidence="2" type="ORF">EYS09_20705</name>
</gene>
<dbReference type="InterPro" id="IPR036188">
    <property type="entry name" value="FAD/NAD-bd_sf"/>
</dbReference>
<dbReference type="InterPro" id="IPR002937">
    <property type="entry name" value="Amino_oxidase"/>
</dbReference>
<name>A0A4Q9HS51_STRKA</name>
<dbReference type="Proteomes" id="UP000292452">
    <property type="component" value="Unassembled WGS sequence"/>
</dbReference>
<protein>
    <recommendedName>
        <fullName evidence="1">Amine oxidase domain-containing protein</fullName>
    </recommendedName>
</protein>
<dbReference type="Pfam" id="PF01593">
    <property type="entry name" value="Amino_oxidase"/>
    <property type="match status" value="1"/>
</dbReference>
<dbReference type="RefSeq" id="WP_131124352.1">
    <property type="nucleotide sequence ID" value="NZ_SIXH01000190.1"/>
</dbReference>
<proteinExistence type="predicted"/>
<dbReference type="AlphaFoldDB" id="A0A4Q9HS51"/>